<dbReference type="PANTHER" id="PTHR34822">
    <property type="entry name" value="GRPB DOMAIN PROTEIN (AFU_ORTHOLOGUE AFUA_1G01530)"/>
    <property type="match status" value="1"/>
</dbReference>
<proteinExistence type="predicted"/>
<dbReference type="GO" id="GO:0016740">
    <property type="term" value="F:transferase activity"/>
    <property type="evidence" value="ECO:0007669"/>
    <property type="project" value="UniProtKB-KW"/>
</dbReference>
<evidence type="ECO:0000313" key="3">
    <source>
        <dbReference type="Proteomes" id="UP000572635"/>
    </source>
</evidence>
<name>A0A7W8VFK5_9ACTN</name>
<gene>
    <name evidence="2" type="ORF">HDA36_004297</name>
</gene>
<protein>
    <submittedName>
        <fullName evidence="2">GrpB-like predicted nucleotidyltransferase (UPF0157 family)</fullName>
    </submittedName>
</protein>
<dbReference type="Pfam" id="PF04229">
    <property type="entry name" value="GrpB"/>
    <property type="match status" value="1"/>
</dbReference>
<comment type="caution">
    <text evidence="2">The sequence shown here is derived from an EMBL/GenBank/DDBJ whole genome shotgun (WGS) entry which is preliminary data.</text>
</comment>
<dbReference type="InterPro" id="IPR007344">
    <property type="entry name" value="GrpB/CoaE"/>
</dbReference>
<keyword evidence="3" id="KW-1185">Reference proteome</keyword>
<dbReference type="PANTHER" id="PTHR34822:SF1">
    <property type="entry name" value="GRPB FAMILY PROTEIN"/>
    <property type="match status" value="1"/>
</dbReference>
<feature type="region of interest" description="Disordered" evidence="1">
    <location>
        <begin position="1"/>
        <end position="33"/>
    </location>
</feature>
<dbReference type="Proteomes" id="UP000572635">
    <property type="component" value="Unassembled WGS sequence"/>
</dbReference>
<organism evidence="2 3">
    <name type="scientific">Nocardiopsis composta</name>
    <dbReference type="NCBI Taxonomy" id="157465"/>
    <lineage>
        <taxon>Bacteria</taxon>
        <taxon>Bacillati</taxon>
        <taxon>Actinomycetota</taxon>
        <taxon>Actinomycetes</taxon>
        <taxon>Streptosporangiales</taxon>
        <taxon>Nocardiopsidaceae</taxon>
        <taxon>Nocardiopsis</taxon>
    </lineage>
</organism>
<dbReference type="EMBL" id="JACHDB010000001">
    <property type="protein sequence ID" value="MBB5434213.1"/>
    <property type="molecule type" value="Genomic_DNA"/>
</dbReference>
<sequence>MSPSTEPPPAPLPVRGAGPGAAEAGETRHFDQATGRVLLVEPDPKWPYLFQREAERVRGLLGAAALGVEHVGSTAVPGLAAKPCVDVLVLVADPDDEESYRPALEGAGYRLFLVEPERSGHRAFKGPDVNVNLHVYPDGEEARRMLRFRDRLRTSAEDRGLYERTKRELAERTWRTVREYGDAKTAVVEEILSRAAQDG</sequence>
<dbReference type="SUPFAM" id="SSF81301">
    <property type="entry name" value="Nucleotidyltransferase"/>
    <property type="match status" value="1"/>
</dbReference>
<keyword evidence="2" id="KW-0808">Transferase</keyword>
<evidence type="ECO:0000313" key="2">
    <source>
        <dbReference type="EMBL" id="MBB5434213.1"/>
    </source>
</evidence>
<dbReference type="Gene3D" id="3.30.460.10">
    <property type="entry name" value="Beta Polymerase, domain 2"/>
    <property type="match status" value="1"/>
</dbReference>
<accession>A0A7W8VFK5</accession>
<dbReference type="AlphaFoldDB" id="A0A7W8VFK5"/>
<dbReference type="RefSeq" id="WP_184394651.1">
    <property type="nucleotide sequence ID" value="NZ_BAAAJD010000021.1"/>
</dbReference>
<reference evidence="2 3" key="1">
    <citation type="submission" date="2020-08" db="EMBL/GenBank/DDBJ databases">
        <title>Sequencing the genomes of 1000 actinobacteria strains.</title>
        <authorList>
            <person name="Klenk H.-P."/>
        </authorList>
    </citation>
    <scope>NUCLEOTIDE SEQUENCE [LARGE SCALE GENOMIC DNA]</scope>
    <source>
        <strain evidence="2 3">DSM 44551</strain>
    </source>
</reference>
<dbReference type="InterPro" id="IPR043519">
    <property type="entry name" value="NT_sf"/>
</dbReference>
<evidence type="ECO:0000256" key="1">
    <source>
        <dbReference type="SAM" id="MobiDB-lite"/>
    </source>
</evidence>
<feature type="compositionally biased region" description="Pro residues" evidence="1">
    <location>
        <begin position="1"/>
        <end position="12"/>
    </location>
</feature>